<dbReference type="PANTHER" id="PTHR33931:SF5">
    <property type="entry name" value="UPF0299 MEMBRANE PROTEIN YOHJ"/>
    <property type="match status" value="1"/>
</dbReference>
<proteinExistence type="predicted"/>
<keyword evidence="5 7" id="KW-0472">Membrane</keyword>
<keyword evidence="3 7" id="KW-0812">Transmembrane</keyword>
<dbReference type="Proteomes" id="UP000256478">
    <property type="component" value="Unassembled WGS sequence"/>
</dbReference>
<feature type="transmembrane region" description="Helical" evidence="7">
    <location>
        <begin position="25"/>
        <end position="47"/>
    </location>
</feature>
<evidence type="ECO:0000256" key="2">
    <source>
        <dbReference type="ARBA" id="ARBA00022475"/>
    </source>
</evidence>
<feature type="transmembrane region" description="Helical" evidence="7">
    <location>
        <begin position="54"/>
        <end position="73"/>
    </location>
</feature>
<evidence type="ECO:0000256" key="7">
    <source>
        <dbReference type="SAM" id="Phobius"/>
    </source>
</evidence>
<evidence type="ECO:0000256" key="3">
    <source>
        <dbReference type="ARBA" id="ARBA00022692"/>
    </source>
</evidence>
<name>A0A3E0TQ90_9GAMM</name>
<evidence type="ECO:0000256" key="4">
    <source>
        <dbReference type="ARBA" id="ARBA00022989"/>
    </source>
</evidence>
<protein>
    <submittedName>
        <fullName evidence="8">CidA/LrgA family protein</fullName>
    </submittedName>
</protein>
<dbReference type="Pfam" id="PF03788">
    <property type="entry name" value="LrgA"/>
    <property type="match status" value="1"/>
</dbReference>
<dbReference type="AlphaFoldDB" id="A0A3E0TQ90"/>
<gene>
    <name evidence="8" type="ORF">DXX93_08995</name>
</gene>
<comment type="subcellular location">
    <subcellularLocation>
        <location evidence="1">Cell membrane</location>
        <topology evidence="1">Multi-pass membrane protein</topology>
    </subcellularLocation>
</comment>
<dbReference type="PANTHER" id="PTHR33931">
    <property type="entry name" value="HOLIN-LIKE PROTEIN CIDA-RELATED"/>
    <property type="match status" value="1"/>
</dbReference>
<evidence type="ECO:0000256" key="6">
    <source>
        <dbReference type="SAM" id="MobiDB-lite"/>
    </source>
</evidence>
<keyword evidence="2" id="KW-1003">Cell membrane</keyword>
<evidence type="ECO:0000256" key="1">
    <source>
        <dbReference type="ARBA" id="ARBA00004651"/>
    </source>
</evidence>
<evidence type="ECO:0000313" key="9">
    <source>
        <dbReference type="Proteomes" id="UP000256478"/>
    </source>
</evidence>
<keyword evidence="4 7" id="KW-1133">Transmembrane helix</keyword>
<dbReference type="EMBL" id="QUOU01000001">
    <property type="protein sequence ID" value="REL26699.1"/>
    <property type="molecule type" value="Genomic_DNA"/>
</dbReference>
<dbReference type="InterPro" id="IPR005538">
    <property type="entry name" value="LrgA/CidA"/>
</dbReference>
<evidence type="ECO:0000256" key="5">
    <source>
        <dbReference type="ARBA" id="ARBA00023136"/>
    </source>
</evidence>
<sequence>MCYLALGLHFNWLDAQRIGQTVSFILKHIGVCFVPAGVGIMNYFGLLKASGWQLLLFTIVSTLALMVLVGWSYQRVTQKPTPKVTKKATQLSTEQTPHD</sequence>
<comment type="caution">
    <text evidence="8">The sequence shown here is derived from an EMBL/GenBank/DDBJ whole genome shotgun (WGS) entry which is preliminary data.</text>
</comment>
<dbReference type="GO" id="GO:0005886">
    <property type="term" value="C:plasma membrane"/>
    <property type="evidence" value="ECO:0007669"/>
    <property type="project" value="UniProtKB-SubCell"/>
</dbReference>
<organism evidence="8 9">
    <name type="scientific">Thalassotalea euphylliae</name>
    <dbReference type="NCBI Taxonomy" id="1655234"/>
    <lineage>
        <taxon>Bacteria</taxon>
        <taxon>Pseudomonadati</taxon>
        <taxon>Pseudomonadota</taxon>
        <taxon>Gammaproteobacteria</taxon>
        <taxon>Alteromonadales</taxon>
        <taxon>Colwelliaceae</taxon>
        <taxon>Thalassotalea</taxon>
    </lineage>
</organism>
<accession>A0A3E0TQ90</accession>
<feature type="compositionally biased region" description="Low complexity" evidence="6">
    <location>
        <begin position="78"/>
        <end position="90"/>
    </location>
</feature>
<feature type="region of interest" description="Disordered" evidence="6">
    <location>
        <begin position="78"/>
        <end position="99"/>
    </location>
</feature>
<evidence type="ECO:0000313" key="8">
    <source>
        <dbReference type="EMBL" id="REL26699.1"/>
    </source>
</evidence>
<reference evidence="8 9" key="1">
    <citation type="submission" date="2018-08" db="EMBL/GenBank/DDBJ databases">
        <title>Thalassotalea euphylliae genome.</title>
        <authorList>
            <person name="Summers S."/>
            <person name="Rice S.A."/>
            <person name="Freckelton M.L."/>
            <person name="Nedved B.T."/>
            <person name="Hadfield M.G."/>
        </authorList>
    </citation>
    <scope>NUCLEOTIDE SEQUENCE [LARGE SCALE GENOMIC DNA]</scope>
    <source>
        <strain evidence="8 9">H1</strain>
    </source>
</reference>